<evidence type="ECO:0000313" key="1">
    <source>
        <dbReference type="EMBL" id="WMC11723.1"/>
    </source>
</evidence>
<keyword evidence="2" id="KW-1185">Reference proteome</keyword>
<proteinExistence type="predicted"/>
<sequence>MTVHARPQKCLVRKDDVISYFGNRVKTAQAFGISPSAITSWPDYIPEVRARQLLEMTSGAFTQFRLVDMPGRTANGAATQ</sequence>
<name>A0AA50QB58_9GAMM</name>
<organism evidence="1 2">
    <name type="scientific">Oceanimonas pelagia</name>
    <dbReference type="NCBI Taxonomy" id="3028314"/>
    <lineage>
        <taxon>Bacteria</taxon>
        <taxon>Pseudomonadati</taxon>
        <taxon>Pseudomonadota</taxon>
        <taxon>Gammaproteobacteria</taxon>
        <taxon>Aeromonadales</taxon>
        <taxon>Aeromonadaceae</taxon>
        <taxon>Oceanimonas</taxon>
    </lineage>
</organism>
<dbReference type="Proteomes" id="UP001223802">
    <property type="component" value="Chromosome"/>
</dbReference>
<accession>A0AA50QB58</accession>
<reference evidence="1 2" key="1">
    <citation type="submission" date="2023-02" db="EMBL/GenBank/DDBJ databases">
        <title>Complete genome sequence of a novel bacterium Oceanimonas sp. NTOU-MSR1 isolated from marine coast sediment.</title>
        <authorList>
            <person name="Yang H.-T."/>
            <person name="Chen Y.-L."/>
            <person name="Ho Y.-N."/>
        </authorList>
    </citation>
    <scope>NUCLEOTIDE SEQUENCE [LARGE SCALE GENOMIC DNA]</scope>
    <source>
        <strain evidence="1 2">NTOU-MSR1</strain>
    </source>
</reference>
<dbReference type="RefSeq" id="WP_306762958.1">
    <property type="nucleotide sequence ID" value="NZ_CP118224.1"/>
</dbReference>
<gene>
    <name evidence="1" type="ORF">PU634_04990</name>
</gene>
<protein>
    <submittedName>
        <fullName evidence="1">Cro/CI family transcriptional regulator</fullName>
    </submittedName>
</protein>
<dbReference type="GO" id="GO:0003677">
    <property type="term" value="F:DNA binding"/>
    <property type="evidence" value="ECO:0007669"/>
    <property type="project" value="InterPro"/>
</dbReference>
<dbReference type="EMBL" id="CP118224">
    <property type="protein sequence ID" value="WMC11723.1"/>
    <property type="molecule type" value="Genomic_DNA"/>
</dbReference>
<dbReference type="Pfam" id="PF14549">
    <property type="entry name" value="P22_Cro"/>
    <property type="match status" value="1"/>
</dbReference>
<dbReference type="InterPro" id="IPR010982">
    <property type="entry name" value="Lambda_DNA-bd_dom_sf"/>
</dbReference>
<dbReference type="KEGG" id="ope:PU634_04990"/>
<dbReference type="AlphaFoldDB" id="A0AA50QB58"/>
<dbReference type="Gene3D" id="1.10.260.40">
    <property type="entry name" value="lambda repressor-like DNA-binding domains"/>
    <property type="match status" value="1"/>
</dbReference>
<evidence type="ECO:0000313" key="2">
    <source>
        <dbReference type="Proteomes" id="UP001223802"/>
    </source>
</evidence>
<dbReference type="SUPFAM" id="SSF47413">
    <property type="entry name" value="lambda repressor-like DNA-binding domains"/>
    <property type="match status" value="1"/>
</dbReference>